<protein>
    <recommendedName>
        <fullName evidence="3">Exocyst complex component EXO84</fullName>
    </recommendedName>
</protein>
<dbReference type="Pfam" id="PF16528">
    <property type="entry name" value="Exo84_C"/>
    <property type="match status" value="1"/>
</dbReference>
<evidence type="ECO:0000256" key="7">
    <source>
        <dbReference type="SAM" id="MobiDB-lite"/>
    </source>
</evidence>
<evidence type="ECO:0000256" key="1">
    <source>
        <dbReference type="ARBA" id="ARBA00004398"/>
    </source>
</evidence>
<dbReference type="PANTHER" id="PTHR21426:SF12">
    <property type="entry name" value="EXOCYST COMPLEX COMPONENT 8"/>
    <property type="match status" value="1"/>
</dbReference>
<dbReference type="STRING" id="215637.A0A4P9ZR04"/>
<dbReference type="EMBL" id="ML002793">
    <property type="protein sequence ID" value="RKP35765.1"/>
    <property type="molecule type" value="Genomic_DNA"/>
</dbReference>
<dbReference type="Gene3D" id="1.20.58.1220">
    <property type="entry name" value="Exo84p, C-terminal helical domain"/>
    <property type="match status" value="1"/>
</dbReference>
<keyword evidence="4" id="KW-0813">Transport</keyword>
<gene>
    <name evidence="10" type="ORF">BJ085DRAFT_17977</name>
</gene>
<dbReference type="SUPFAM" id="SSF74788">
    <property type="entry name" value="Cullin repeat-like"/>
    <property type="match status" value="1"/>
</dbReference>
<reference evidence="11" key="1">
    <citation type="journal article" date="2018" name="Nat. Microbiol.">
        <title>Leveraging single-cell genomics to expand the fungal tree of life.</title>
        <authorList>
            <person name="Ahrendt S.R."/>
            <person name="Quandt C.A."/>
            <person name="Ciobanu D."/>
            <person name="Clum A."/>
            <person name="Salamov A."/>
            <person name="Andreopoulos B."/>
            <person name="Cheng J.F."/>
            <person name="Woyke T."/>
            <person name="Pelin A."/>
            <person name="Henrissat B."/>
            <person name="Reynolds N.K."/>
            <person name="Benny G.L."/>
            <person name="Smith M.E."/>
            <person name="James T.Y."/>
            <person name="Grigoriev I.V."/>
        </authorList>
    </citation>
    <scope>NUCLEOTIDE SEQUENCE [LARGE SCALE GENOMIC DNA]</scope>
    <source>
        <strain evidence="11">RSA 468</strain>
    </source>
</reference>
<dbReference type="PANTHER" id="PTHR21426">
    <property type="entry name" value="EXOCYST COMPLEX COMPONENT 8"/>
    <property type="match status" value="1"/>
</dbReference>
<evidence type="ECO:0000256" key="6">
    <source>
        <dbReference type="ARBA" id="ARBA00022927"/>
    </source>
</evidence>
<dbReference type="InterPro" id="IPR042561">
    <property type="entry name" value="Exo84_C_1"/>
</dbReference>
<dbReference type="InterPro" id="IPR032403">
    <property type="entry name" value="Exo84_C"/>
</dbReference>
<dbReference type="Pfam" id="PF08700">
    <property type="entry name" value="VPS51_Exo84_N"/>
    <property type="match status" value="1"/>
</dbReference>
<name>A0A4P9ZR04_9FUNG</name>
<dbReference type="InterPro" id="IPR016159">
    <property type="entry name" value="Cullin_repeat-like_dom_sf"/>
</dbReference>
<evidence type="ECO:0000256" key="2">
    <source>
        <dbReference type="ARBA" id="ARBA00007210"/>
    </source>
</evidence>
<feature type="compositionally biased region" description="Gly residues" evidence="7">
    <location>
        <begin position="84"/>
        <end position="104"/>
    </location>
</feature>
<evidence type="ECO:0000256" key="5">
    <source>
        <dbReference type="ARBA" id="ARBA00022483"/>
    </source>
</evidence>
<dbReference type="InterPro" id="IPR042560">
    <property type="entry name" value="Exo84_C_2"/>
</dbReference>
<feature type="domain" description="Exocyst component Exo84 C-terminal" evidence="9">
    <location>
        <begin position="448"/>
        <end position="646"/>
    </location>
</feature>
<sequence>MIRKNTISSPFSKGKSRSRPEKNKNRPFPAPKSLSKGGNVQIISRLDSSHVPISSPALSHPGSVSAYYSDREPSQGHIDPSGRGSVGGGGGGSIGGASPGGGAGSVSAGAGVGNIGGSGGGGGGGVSPWHYRYLQDFGDPKFNPKTYLARHLKSMNDKDIRAVTQTLDKTKQAAGMVLRRNMYKTYPEFIEISKEMMKLETDMFLLKDLLSEMKVIGQDLTADVDRTDVASPGKNGGDAALSSMAASAKLQRRRTLRNSVADQQTLFHAQMTSLWNTVEDSQNFLPYHPNRHVVTEYHGLRELNPTTYQYKQSVSLILLNDSLLVAARKKRSKNSKTVLVADQCWTLTDITLVDLKDTRDLSHAIKIVYKAESYIFYCVSADTKRDIVAMVKRAVGSFIDSASHNPSQSNILAVAAATTLGERKASGPTLNSRTVFVKEDDDALVAKLEQIRDDLDVHIAHREFDRAVQLIEASKVLVAQSTELSPQVQALLQDTKKHQGDLMSWIISDLSLPNASKARMIQCVQWLVKLDQTVDAKNVFLAARSATIRQRARQLKLEGSTERHIKELAVVFFYLVRNTCGWYAECFQEPALTSGLIRWVREELSVYADIFRRQVFHSLQKLSVIADCLTSTEHEMSILMYSGLDLNFMLEQEFQRDLSECVIQHEGKCATHIAKAVREDSFEIIGSLSTNSSFSSSSNHNNNTGNPSAGPPIADPVSDPELWLSSSLYEFERACFAIIINCRLLVEVVIPRIASEFSRLYHRPGIDFDNLKARLESFPRTIQEVYAHRQSQILGHDRYPFGTMDYSATDPMPDTAGPTPNMKNVVFDLMALARQLDAWPLEKKAIMSAIIERFFYNMTDPAGWDTSSGNRSFGSRGVQQLVLDIHFFLRVVGPWVSKNANSVANKLCEKALRLYFSTNKDRSQPMKTKPWYDARVAETIESLGRGKSPPLWRI</sequence>
<keyword evidence="11" id="KW-1185">Reference proteome</keyword>
<dbReference type="SUPFAM" id="SSF50729">
    <property type="entry name" value="PH domain-like"/>
    <property type="match status" value="1"/>
</dbReference>
<dbReference type="Pfam" id="PF25345">
    <property type="entry name" value="PH_EXO84"/>
    <property type="match status" value="1"/>
</dbReference>
<comment type="similarity">
    <text evidence="2">Belongs to the EXO84 family.</text>
</comment>
<dbReference type="GO" id="GO:0030133">
    <property type="term" value="C:transport vesicle"/>
    <property type="evidence" value="ECO:0007669"/>
    <property type="project" value="UniProtKB-SubCell"/>
</dbReference>
<feature type="compositionally biased region" description="Polar residues" evidence="7">
    <location>
        <begin position="1"/>
        <end position="11"/>
    </location>
</feature>
<dbReference type="InterPro" id="IPR011993">
    <property type="entry name" value="PH-like_dom_sf"/>
</dbReference>
<dbReference type="GO" id="GO:0006893">
    <property type="term" value="P:Golgi to plasma membrane transport"/>
    <property type="evidence" value="ECO:0007669"/>
    <property type="project" value="TreeGrafter"/>
</dbReference>
<dbReference type="InterPro" id="IPR039481">
    <property type="entry name" value="EXOC2/Sec5_N_dom"/>
</dbReference>
<organism evidence="10 11">
    <name type="scientific">Dimargaris cristalligena</name>
    <dbReference type="NCBI Taxonomy" id="215637"/>
    <lineage>
        <taxon>Eukaryota</taxon>
        <taxon>Fungi</taxon>
        <taxon>Fungi incertae sedis</taxon>
        <taxon>Zoopagomycota</taxon>
        <taxon>Kickxellomycotina</taxon>
        <taxon>Dimargaritomycetes</taxon>
        <taxon>Dimargaritales</taxon>
        <taxon>Dimargaritaceae</taxon>
        <taxon>Dimargaris</taxon>
    </lineage>
</organism>
<evidence type="ECO:0000313" key="11">
    <source>
        <dbReference type="Proteomes" id="UP000268162"/>
    </source>
</evidence>
<keyword evidence="5" id="KW-0268">Exocytosis</keyword>
<dbReference type="Gene3D" id="1.20.58.1210">
    <property type="entry name" value="Exo84p, N-terminal helical domain"/>
    <property type="match status" value="1"/>
</dbReference>
<evidence type="ECO:0000259" key="8">
    <source>
        <dbReference type="Pfam" id="PF15469"/>
    </source>
</evidence>
<feature type="domain" description="Exocyst complex component EXOC2/Sec5 N-terminal" evidence="8">
    <location>
        <begin position="690"/>
        <end position="919"/>
    </location>
</feature>
<accession>A0A4P9ZR04</accession>
<dbReference type="Gene3D" id="2.30.29.30">
    <property type="entry name" value="Pleckstrin-homology domain (PH domain)/Phosphotyrosine-binding domain (PTB)"/>
    <property type="match status" value="1"/>
</dbReference>
<dbReference type="AlphaFoldDB" id="A0A4P9ZR04"/>
<dbReference type="Proteomes" id="UP000268162">
    <property type="component" value="Unassembled WGS sequence"/>
</dbReference>
<dbReference type="Pfam" id="PF15469">
    <property type="entry name" value="Sec5"/>
    <property type="match status" value="1"/>
</dbReference>
<evidence type="ECO:0000259" key="9">
    <source>
        <dbReference type="Pfam" id="PF16528"/>
    </source>
</evidence>
<proteinExistence type="inferred from homology"/>
<feature type="region of interest" description="Disordered" evidence="7">
    <location>
        <begin position="691"/>
        <end position="714"/>
    </location>
</feature>
<evidence type="ECO:0000256" key="3">
    <source>
        <dbReference type="ARBA" id="ARBA00021269"/>
    </source>
</evidence>
<dbReference type="GO" id="GO:0000145">
    <property type="term" value="C:exocyst"/>
    <property type="evidence" value="ECO:0007669"/>
    <property type="project" value="InterPro"/>
</dbReference>
<keyword evidence="6" id="KW-0653">Protein transport</keyword>
<feature type="compositionally biased region" description="Low complexity" evidence="7">
    <location>
        <begin position="691"/>
        <end position="708"/>
    </location>
</feature>
<dbReference type="GO" id="GO:0015031">
    <property type="term" value="P:protein transport"/>
    <property type="evidence" value="ECO:0007669"/>
    <property type="project" value="UniProtKB-KW"/>
</dbReference>
<evidence type="ECO:0000313" key="10">
    <source>
        <dbReference type="EMBL" id="RKP35765.1"/>
    </source>
</evidence>
<dbReference type="InterPro" id="IPR033961">
    <property type="entry name" value="Exo84"/>
</dbReference>
<feature type="region of interest" description="Disordered" evidence="7">
    <location>
        <begin position="1"/>
        <end position="104"/>
    </location>
</feature>
<dbReference type="GO" id="GO:0006887">
    <property type="term" value="P:exocytosis"/>
    <property type="evidence" value="ECO:0007669"/>
    <property type="project" value="UniProtKB-KW"/>
</dbReference>
<evidence type="ECO:0000256" key="4">
    <source>
        <dbReference type="ARBA" id="ARBA00022448"/>
    </source>
</evidence>
<comment type="subcellular location">
    <subcellularLocation>
        <location evidence="1">Cytoplasmic vesicle</location>
        <location evidence="1">Secretory vesicle</location>
    </subcellularLocation>
</comment>